<dbReference type="Gene3D" id="1.20.5.170">
    <property type="match status" value="1"/>
</dbReference>
<dbReference type="PANTHER" id="PTHR18902">
    <property type="entry name" value="NUCLEAR MITOTIC APPARATUS PROTEIN 1-RELATED"/>
    <property type="match status" value="1"/>
</dbReference>
<dbReference type="SMART" id="SM00755">
    <property type="entry name" value="Grip"/>
    <property type="match status" value="1"/>
</dbReference>
<dbReference type="EMBL" id="JPKZ01000914">
    <property type="protein sequence ID" value="KHN84564.1"/>
    <property type="molecule type" value="Genomic_DNA"/>
</dbReference>
<feature type="region of interest" description="Disordered" evidence="6">
    <location>
        <begin position="1"/>
        <end position="23"/>
    </location>
</feature>
<dbReference type="Pfam" id="PF01465">
    <property type="entry name" value="GRIP"/>
    <property type="match status" value="1"/>
</dbReference>
<dbReference type="InterPro" id="IPR000237">
    <property type="entry name" value="GRIP_dom"/>
</dbReference>
<dbReference type="OMA" id="HESEANC"/>
<evidence type="ECO:0000313" key="8">
    <source>
        <dbReference type="EMBL" id="KHN84564.1"/>
    </source>
</evidence>
<evidence type="ECO:0000256" key="4">
    <source>
        <dbReference type="ARBA" id="ARBA00023054"/>
    </source>
</evidence>
<comment type="caution">
    <text evidence="8">The sequence shown here is derived from an EMBL/GenBank/DDBJ whole genome shotgun (WGS) entry which is preliminary data.</text>
</comment>
<evidence type="ECO:0000259" key="7">
    <source>
        <dbReference type="PROSITE" id="PS50913"/>
    </source>
</evidence>
<reference evidence="8 9" key="1">
    <citation type="submission" date="2014-11" db="EMBL/GenBank/DDBJ databases">
        <title>Genetic blueprint of the zoonotic pathogen Toxocara canis.</title>
        <authorList>
            <person name="Zhu X.-Q."/>
            <person name="Korhonen P.K."/>
            <person name="Cai H."/>
            <person name="Young N.D."/>
            <person name="Nejsum P."/>
            <person name="von Samson-Himmelstjerna G."/>
            <person name="Boag P.R."/>
            <person name="Tan P."/>
            <person name="Li Q."/>
            <person name="Min J."/>
            <person name="Yang Y."/>
            <person name="Wang X."/>
            <person name="Fang X."/>
            <person name="Hall R.S."/>
            <person name="Hofmann A."/>
            <person name="Sternberg P.W."/>
            <person name="Jex A.R."/>
            <person name="Gasser R.B."/>
        </authorList>
    </citation>
    <scope>NUCLEOTIDE SEQUENCE [LARGE SCALE GENOMIC DNA]</scope>
    <source>
        <strain evidence="8">PN_DK_2014</strain>
    </source>
</reference>
<dbReference type="InterPro" id="IPR032023">
    <property type="entry name" value="GCC2_Rab_bind"/>
</dbReference>
<dbReference type="PANTHER" id="PTHR18902:SF25">
    <property type="entry name" value="GRIP AND COILED-COIL DOMAIN-CONTAINING PROTEIN 2"/>
    <property type="match status" value="1"/>
</dbReference>
<feature type="compositionally biased region" description="Basic and acidic residues" evidence="6">
    <location>
        <begin position="798"/>
        <end position="808"/>
    </location>
</feature>
<evidence type="ECO:0000256" key="3">
    <source>
        <dbReference type="ARBA" id="ARBA00022553"/>
    </source>
</evidence>
<feature type="coiled-coil region" evidence="5">
    <location>
        <begin position="901"/>
        <end position="931"/>
    </location>
</feature>
<keyword evidence="2" id="KW-0963">Cytoplasm</keyword>
<evidence type="ECO:0000256" key="2">
    <source>
        <dbReference type="ARBA" id="ARBA00022490"/>
    </source>
</evidence>
<dbReference type="OrthoDB" id="1926336at2759"/>
<name>A0A0B2VT83_TOXCA</name>
<dbReference type="Proteomes" id="UP000031036">
    <property type="component" value="Unassembled WGS sequence"/>
</dbReference>
<feature type="coiled-coil region" evidence="5">
    <location>
        <begin position="34"/>
        <end position="728"/>
    </location>
</feature>
<dbReference type="InterPro" id="IPR051841">
    <property type="entry name" value="MT-Golgi_org_protein"/>
</dbReference>
<dbReference type="PROSITE" id="PS50913">
    <property type="entry name" value="GRIP"/>
    <property type="match status" value="1"/>
</dbReference>
<dbReference type="STRING" id="6265.A0A0B2VT83"/>
<keyword evidence="4 5" id="KW-0175">Coiled coil</keyword>
<evidence type="ECO:0000256" key="1">
    <source>
        <dbReference type="ARBA" id="ARBA00004496"/>
    </source>
</evidence>
<comment type="subcellular location">
    <subcellularLocation>
        <location evidence="1">Cytoplasm</location>
    </subcellularLocation>
</comment>
<keyword evidence="3" id="KW-0597">Phosphoprotein</keyword>
<feature type="domain" description="GRIP" evidence="7">
    <location>
        <begin position="931"/>
        <end position="982"/>
    </location>
</feature>
<protein>
    <submittedName>
        <fullName evidence="8">GRIP and coiled-coil domain-containing protein 2</fullName>
    </submittedName>
</protein>
<evidence type="ECO:0000313" key="9">
    <source>
        <dbReference type="Proteomes" id="UP000031036"/>
    </source>
</evidence>
<dbReference type="Gene3D" id="1.10.287.1490">
    <property type="match status" value="2"/>
</dbReference>
<organism evidence="8 9">
    <name type="scientific">Toxocara canis</name>
    <name type="common">Canine roundworm</name>
    <dbReference type="NCBI Taxonomy" id="6265"/>
    <lineage>
        <taxon>Eukaryota</taxon>
        <taxon>Metazoa</taxon>
        <taxon>Ecdysozoa</taxon>
        <taxon>Nematoda</taxon>
        <taxon>Chromadorea</taxon>
        <taxon>Rhabditida</taxon>
        <taxon>Spirurina</taxon>
        <taxon>Ascaridomorpha</taxon>
        <taxon>Ascaridoidea</taxon>
        <taxon>Toxocaridae</taxon>
        <taxon>Toxocara</taxon>
    </lineage>
</organism>
<dbReference type="AlphaFoldDB" id="A0A0B2VT83"/>
<proteinExistence type="predicted"/>
<accession>A0A0B2VT83</accession>
<gene>
    <name evidence="8" type="primary">Gcc2</name>
    <name evidence="8" type="ORF">Tcan_16827</name>
</gene>
<dbReference type="GO" id="GO:0005737">
    <property type="term" value="C:cytoplasm"/>
    <property type="evidence" value="ECO:0007669"/>
    <property type="project" value="UniProtKB-SubCell"/>
</dbReference>
<dbReference type="Pfam" id="PF16704">
    <property type="entry name" value="Rab_bind"/>
    <property type="match status" value="1"/>
</dbReference>
<sequence length="1009" mass="116817">MSAELVRASAPPSGTATPRSKLDSLSREDLIRFVKKQVENVKLLKAENAKLTEQYELTSKAFQDAEEEWKKKLDEAKLESIGNIELIATLREECSTLKSTNAELSDQMAQLEDEVAQLKLSMANREKLFEETEEVQQSCAQPFSNINEEERLRNELKEVNGTVEEQRKEMRALKDLFKEQTEKLLKAEKRNEELICTVDELRSSLDDTNVQLNVIKERQNVENVFSLELDDYEKSLEKVQKELKLTREECASLTAELEKARNEGDEAREEKQRLSNNLTKMKAAIVKLKAELDEKKEQINELQAEKKRLDENIEKLNDERNEEKMEFSAAIGTAEEKIRQLEAGCSSLNRQLVSLRSQRETLQRQYDDLAQEHSTFKTRALYVLEQKKGDESQPKKDEIEMLEQTIEQQKKTIENLTSASSEEERLRNELKEVNGTVEEQRKEMRALKDLFKEQTEKLLKAEKRNEELICTVDELRSSLDDTNVQLNVIKERQNVENVFSLELDDYEKSLEKVQKELKLTREECASLTAELEKARNEGDEAREEKQRLSNNLTKMKAAIVKLKAELDEKKEQINELQAEKKRLDENIEKLNDERNEEKMEFSAAIGTAEEKIRQLEAGCSSLNRQLVSLRSQRETLQRQYDDLAQEHSTFKTRALYVLEQKKGDESQPKKDEIEMLEQTIEQQKKTIENLTQSHHMAHEELCSNREQLLALSAQLQTVEHQLRSANDAHKRSLSEQRTQYESRLAAETKLNSELLAQIDANFLAHSREKEKIVENAKKERDAISAEMEILKRALEDETRRRKEAERNRSPANIVVPSRRKEGSLIEVNSSFLQRPQSAEEQHEGVDEDETERTLEDVLYGDESNIAVSATREGWQSLEEVKNWEQIAINAHRQLEHTRELLNESEECNVRLSEQSKLLKEEIRRLERNEQRGDHVANSEYLKNVILKFIAPEKVNCERGQLIPVLATMLRLSADEIALLNKIAQADAAMSNETQSPGWSSYLHRWSGLS</sequence>
<keyword evidence="9" id="KW-1185">Reference proteome</keyword>
<evidence type="ECO:0000256" key="6">
    <source>
        <dbReference type="SAM" id="MobiDB-lite"/>
    </source>
</evidence>
<evidence type="ECO:0000256" key="5">
    <source>
        <dbReference type="SAM" id="Coils"/>
    </source>
</evidence>
<feature type="region of interest" description="Disordered" evidence="6">
    <location>
        <begin position="831"/>
        <end position="851"/>
    </location>
</feature>
<feature type="region of interest" description="Disordered" evidence="6">
    <location>
        <begin position="798"/>
        <end position="817"/>
    </location>
</feature>